<proteinExistence type="predicted"/>
<dbReference type="AlphaFoldDB" id="A0A845U6F5"/>
<dbReference type="GO" id="GO:0016757">
    <property type="term" value="F:glycosyltransferase activity"/>
    <property type="evidence" value="ECO:0007669"/>
    <property type="project" value="InterPro"/>
</dbReference>
<dbReference type="InterPro" id="IPR001296">
    <property type="entry name" value="Glyco_trans_1"/>
</dbReference>
<reference evidence="2" key="1">
    <citation type="submission" date="2019-11" db="EMBL/GenBank/DDBJ databases">
        <title>Acidithiobacillus ferrianus sp. nov.: a facultatively anaerobic and extremely acidophilic chemolithoautotroph.</title>
        <authorList>
            <person name="Norris P.R."/>
            <person name="Falagan C."/>
            <person name="Moya-Beltran A."/>
            <person name="Castro M."/>
            <person name="Quatrini R."/>
            <person name="Johnson D.B."/>
        </authorList>
    </citation>
    <scope>NUCLEOTIDE SEQUENCE [LARGE SCALE GENOMIC DNA]</scope>
    <source>
        <strain evidence="2">MG</strain>
    </source>
</reference>
<accession>A0A845U6F5</accession>
<dbReference type="EMBL" id="WNJL01000001">
    <property type="protein sequence ID" value="NDU41105.1"/>
    <property type="molecule type" value="Genomic_DNA"/>
</dbReference>
<gene>
    <name evidence="2" type="ORF">GL267_00220</name>
</gene>
<dbReference type="CDD" id="cd03809">
    <property type="entry name" value="GT4_MtfB-like"/>
    <property type="match status" value="1"/>
</dbReference>
<sequence length="468" mass="52859">MTMALKKYLRRKMHGILYNQEAIASVRNLLRPFPGLEEEVRVLAYRLKQSTKQPIAWSQTRQISQVKPPEGYVPQLLFDVSELAIRDIHTGIQRVVRALLLEMLQHPPAGYRLHVVRADAGGSLFYAQKYAATISGQINSNMLEEPVQITPGDVFLSADLYLTFPFSTLELLRDQGLRIIFIVYDLLAMKLDAMLPKAYRLAFDDWLTGTLTITDAIICDSRSVADEVHDWLRQHPEARQSPLPIGYFHLGADLESSKPTEGTSQDEASMLAVLRERPTLLMVGTVEPRKGHAQALDALEALWKDGTDINLVIVGKEGWRSHALARRLRRHPRRNKQLFWLEKASDALLMQLYAQSTALLAASYAEGFGLPLIEAAHYGLPVIARDIPVFHEVAGDFAFYFPNTDSAALTDSLRHWLQLHAEGQAPRSADMPYLTWAQSTQQLLKVILENRWYTTYQPADARVAPDPE</sequence>
<comment type="caution">
    <text evidence="2">The sequence shown here is derived from an EMBL/GenBank/DDBJ whole genome shotgun (WGS) entry which is preliminary data.</text>
</comment>
<evidence type="ECO:0000259" key="1">
    <source>
        <dbReference type="Pfam" id="PF00534"/>
    </source>
</evidence>
<dbReference type="PANTHER" id="PTHR46401:SF9">
    <property type="entry name" value="MANNOSYLTRANSFERASE A"/>
    <property type="match status" value="1"/>
</dbReference>
<dbReference type="PANTHER" id="PTHR46401">
    <property type="entry name" value="GLYCOSYLTRANSFERASE WBBK-RELATED"/>
    <property type="match status" value="1"/>
</dbReference>
<dbReference type="RefSeq" id="WP_163095339.1">
    <property type="nucleotide sequence ID" value="NZ_CP127523.1"/>
</dbReference>
<evidence type="ECO:0000313" key="2">
    <source>
        <dbReference type="EMBL" id="NDU41105.1"/>
    </source>
</evidence>
<protein>
    <submittedName>
        <fullName evidence="2">Glycosyltransferase</fullName>
    </submittedName>
</protein>
<dbReference type="Gene3D" id="3.40.50.2000">
    <property type="entry name" value="Glycogen Phosphorylase B"/>
    <property type="match status" value="1"/>
</dbReference>
<dbReference type="SUPFAM" id="SSF53756">
    <property type="entry name" value="UDP-Glycosyltransferase/glycogen phosphorylase"/>
    <property type="match status" value="1"/>
</dbReference>
<organism evidence="2">
    <name type="scientific">Acidithiobacillus ferrianus</name>
    <dbReference type="NCBI Taxonomy" id="2678518"/>
    <lineage>
        <taxon>Bacteria</taxon>
        <taxon>Pseudomonadati</taxon>
        <taxon>Pseudomonadota</taxon>
        <taxon>Acidithiobacillia</taxon>
        <taxon>Acidithiobacillales</taxon>
        <taxon>Acidithiobacillaceae</taxon>
        <taxon>Acidithiobacillus</taxon>
    </lineage>
</organism>
<dbReference type="Pfam" id="PF00534">
    <property type="entry name" value="Glycos_transf_1"/>
    <property type="match status" value="1"/>
</dbReference>
<feature type="domain" description="Glycosyl transferase family 1" evidence="1">
    <location>
        <begin position="276"/>
        <end position="419"/>
    </location>
</feature>
<name>A0A845U6F5_9PROT</name>
<keyword evidence="2" id="KW-0808">Transferase</keyword>